<protein>
    <recommendedName>
        <fullName evidence="8">General transcription and DNA repair factor IIH subunit TFB5</fullName>
    </recommendedName>
</protein>
<organism evidence="9 10">
    <name type="scientific">Papiliotrema laurentii</name>
    <name type="common">Cryptococcus laurentii</name>
    <dbReference type="NCBI Taxonomy" id="5418"/>
    <lineage>
        <taxon>Eukaryota</taxon>
        <taxon>Fungi</taxon>
        <taxon>Dikarya</taxon>
        <taxon>Basidiomycota</taxon>
        <taxon>Agaricomycotina</taxon>
        <taxon>Tremellomycetes</taxon>
        <taxon>Tremellales</taxon>
        <taxon>Rhynchogastremaceae</taxon>
        <taxon>Papiliotrema</taxon>
    </lineage>
</organism>
<comment type="subcellular location">
    <subcellularLocation>
        <location evidence="1 8">Nucleus</location>
    </subcellularLocation>
</comment>
<dbReference type="Pfam" id="PF06331">
    <property type="entry name" value="Tfb5"/>
    <property type="match status" value="1"/>
</dbReference>
<keyword evidence="7 8" id="KW-0539">Nucleus</keyword>
<proteinExistence type="inferred from homology"/>
<reference evidence="9" key="1">
    <citation type="submission" date="2023-02" db="EMBL/GenBank/DDBJ databases">
        <title>Identification and recombinant expression of a fungal hydrolase from Papiliotrema laurentii that hydrolyzes apple cutin and clears colloidal polyester polyurethane.</title>
        <authorList>
            <consortium name="DOE Joint Genome Institute"/>
            <person name="Roman V.A."/>
            <person name="Bojanowski C."/>
            <person name="Crable B.R."/>
            <person name="Wagner D.N."/>
            <person name="Hung C.S."/>
            <person name="Nadeau L.J."/>
            <person name="Schratz L."/>
            <person name="Haridas S."/>
            <person name="Pangilinan J."/>
            <person name="Lipzen A."/>
            <person name="Na H."/>
            <person name="Yan M."/>
            <person name="Ng V."/>
            <person name="Grigoriev I.V."/>
            <person name="Spatafora J.W."/>
            <person name="Barlow D."/>
            <person name="Biffinger J."/>
            <person name="Kelley-Loughnane N."/>
            <person name="Varaljay V.A."/>
            <person name="Crookes-Goodson W.J."/>
        </authorList>
    </citation>
    <scope>NUCLEOTIDE SEQUENCE</scope>
    <source>
        <strain evidence="9">5307AH</strain>
    </source>
</reference>
<dbReference type="GO" id="GO:0005675">
    <property type="term" value="C:transcription factor TFIIH holo complex"/>
    <property type="evidence" value="ECO:0007669"/>
    <property type="project" value="TreeGrafter"/>
</dbReference>
<keyword evidence="4 8" id="KW-0805">Transcription regulation</keyword>
<dbReference type="Gene3D" id="3.30.70.1220">
    <property type="entry name" value="TFB5-like"/>
    <property type="match status" value="1"/>
</dbReference>
<keyword evidence="6 8" id="KW-0234">DNA repair</keyword>
<dbReference type="GO" id="GO:0000439">
    <property type="term" value="C:transcription factor TFIIH core complex"/>
    <property type="evidence" value="ECO:0007669"/>
    <property type="project" value="UniProtKB-UniRule"/>
</dbReference>
<keyword evidence="10" id="KW-1185">Reference proteome</keyword>
<dbReference type="PANTHER" id="PTHR28580:SF1">
    <property type="entry name" value="GENERAL TRANSCRIPTION FACTOR IIH SUBUNIT 5"/>
    <property type="match status" value="1"/>
</dbReference>
<evidence type="ECO:0000256" key="6">
    <source>
        <dbReference type="ARBA" id="ARBA00023204"/>
    </source>
</evidence>
<comment type="caution">
    <text evidence="9">The sequence shown here is derived from an EMBL/GenBank/DDBJ whole genome shotgun (WGS) entry which is preliminary data.</text>
</comment>
<comment type="subunit">
    <text evidence="8">Component of the 7-subunit TFIIH core complex.</text>
</comment>
<evidence type="ECO:0000256" key="3">
    <source>
        <dbReference type="ARBA" id="ARBA00022763"/>
    </source>
</evidence>
<name>A0AAD9CVV4_PAPLA</name>
<evidence type="ECO:0000256" key="8">
    <source>
        <dbReference type="RuleBase" id="RU368032"/>
    </source>
</evidence>
<evidence type="ECO:0000256" key="1">
    <source>
        <dbReference type="ARBA" id="ARBA00004123"/>
    </source>
</evidence>
<dbReference type="InterPro" id="IPR035935">
    <property type="entry name" value="TFB5-like_sf"/>
</dbReference>
<sequence>MSHVSDEYSVKVTTGVLVTCDSAAKQILLHVDGMRDGASKFIIHDVDETHVLVKGQYLEEIKDVLQEELEKNTYVQDQNV</sequence>
<evidence type="ECO:0000313" key="10">
    <source>
        <dbReference type="Proteomes" id="UP001182556"/>
    </source>
</evidence>
<dbReference type="PANTHER" id="PTHR28580">
    <property type="entry name" value="GENERAL TRANSCRIPTION FACTOR IIH SUBUNIT 5"/>
    <property type="match status" value="1"/>
</dbReference>
<dbReference type="Proteomes" id="UP001182556">
    <property type="component" value="Unassembled WGS sequence"/>
</dbReference>
<evidence type="ECO:0000313" key="9">
    <source>
        <dbReference type="EMBL" id="KAK1923041.1"/>
    </source>
</evidence>
<evidence type="ECO:0000256" key="4">
    <source>
        <dbReference type="ARBA" id="ARBA00023015"/>
    </source>
</evidence>
<keyword evidence="5 8" id="KW-0804">Transcription</keyword>
<dbReference type="GO" id="GO:0006367">
    <property type="term" value="P:transcription initiation at RNA polymerase II promoter"/>
    <property type="evidence" value="ECO:0007669"/>
    <property type="project" value="UniProtKB-UniRule"/>
</dbReference>
<comment type="function">
    <text evidence="8">In NER, TFIIH acts by opening DNA around the lesion to allow the excision of the damaged oligonucleotide and its replacement by a new DNA fragment. In transcription, TFIIH has an essential role in transcription initiation. When the pre-initiation complex (PIC) has been established, TFIIH is required for promoter opening and promoter escape.</text>
</comment>
<evidence type="ECO:0000256" key="7">
    <source>
        <dbReference type="ARBA" id="ARBA00023242"/>
    </source>
</evidence>
<dbReference type="GO" id="GO:0006294">
    <property type="term" value="P:nucleotide-excision repair, preincision complex assembly"/>
    <property type="evidence" value="ECO:0007669"/>
    <property type="project" value="TreeGrafter"/>
</dbReference>
<dbReference type="SUPFAM" id="SSF142897">
    <property type="entry name" value="TFB5-like"/>
    <property type="match status" value="1"/>
</dbReference>
<comment type="similarity">
    <text evidence="2 8">Belongs to the TFB5 family.</text>
</comment>
<dbReference type="SMART" id="SM01395">
    <property type="entry name" value="Tbf5"/>
    <property type="match status" value="1"/>
</dbReference>
<evidence type="ECO:0000256" key="5">
    <source>
        <dbReference type="ARBA" id="ARBA00023163"/>
    </source>
</evidence>
<evidence type="ECO:0000256" key="2">
    <source>
        <dbReference type="ARBA" id="ARBA00007470"/>
    </source>
</evidence>
<dbReference type="InterPro" id="IPR009400">
    <property type="entry name" value="TFIIH_TTDA/Tfb5"/>
</dbReference>
<accession>A0AAD9CVV4</accession>
<dbReference type="AlphaFoldDB" id="A0AAD9CVV4"/>
<gene>
    <name evidence="9" type="ORF">DB88DRAFT_329591</name>
</gene>
<keyword evidence="3 8" id="KW-0227">DNA damage</keyword>
<dbReference type="EMBL" id="JAODAN010000007">
    <property type="protein sequence ID" value="KAK1923041.1"/>
    <property type="molecule type" value="Genomic_DNA"/>
</dbReference>